<dbReference type="InterPro" id="IPR036097">
    <property type="entry name" value="HisK_dim/P_sf"/>
</dbReference>
<evidence type="ECO:0000256" key="7">
    <source>
        <dbReference type="ARBA" id="ARBA00022777"/>
    </source>
</evidence>
<dbReference type="InterPro" id="IPR003661">
    <property type="entry name" value="HisK_dim/P_dom"/>
</dbReference>
<dbReference type="Pfam" id="PF02518">
    <property type="entry name" value="HATPase_c"/>
    <property type="match status" value="1"/>
</dbReference>
<dbReference type="SUPFAM" id="SSF47384">
    <property type="entry name" value="Homodimeric domain of signal transducing histidine kinase"/>
    <property type="match status" value="1"/>
</dbReference>
<evidence type="ECO:0000256" key="6">
    <source>
        <dbReference type="ARBA" id="ARBA00022692"/>
    </source>
</evidence>
<dbReference type="Gene3D" id="6.10.340.10">
    <property type="match status" value="1"/>
</dbReference>
<dbReference type="RefSeq" id="WP_189114175.1">
    <property type="nucleotide sequence ID" value="NZ_BMQC01000006.1"/>
</dbReference>
<dbReference type="EC" id="2.7.13.3" evidence="3"/>
<keyword evidence="4" id="KW-0597">Phosphoprotein</keyword>
<keyword evidence="8 11" id="KW-1133">Transmembrane helix</keyword>
<dbReference type="PROSITE" id="PS50885">
    <property type="entry name" value="HAMP"/>
    <property type="match status" value="1"/>
</dbReference>
<evidence type="ECO:0000256" key="8">
    <source>
        <dbReference type="ARBA" id="ARBA00022989"/>
    </source>
</evidence>
<evidence type="ECO:0000256" key="5">
    <source>
        <dbReference type="ARBA" id="ARBA00022679"/>
    </source>
</evidence>
<proteinExistence type="predicted"/>
<evidence type="ECO:0000259" key="13">
    <source>
        <dbReference type="PROSITE" id="PS50885"/>
    </source>
</evidence>
<dbReference type="SMART" id="SM00388">
    <property type="entry name" value="HisKA"/>
    <property type="match status" value="1"/>
</dbReference>
<dbReference type="GO" id="GO:0000155">
    <property type="term" value="F:phosphorelay sensor kinase activity"/>
    <property type="evidence" value="ECO:0007669"/>
    <property type="project" value="InterPro"/>
</dbReference>
<evidence type="ECO:0000256" key="11">
    <source>
        <dbReference type="SAM" id="Phobius"/>
    </source>
</evidence>
<evidence type="ECO:0000256" key="10">
    <source>
        <dbReference type="ARBA" id="ARBA00023136"/>
    </source>
</evidence>
<sequence length="460" mass="48060">MTRRLLLSFLTFAVLVLTGLAVPLGLVYQRSERQHAFGQLEHDAEVFAAFVDAALNDRRAAQVDLLAQESAGRLGGHVDVVDARGEVTTCTHPRKHPPGSLAAAADIRTVLSGHGRISTRTAESDGVALMSVAVPIHPGVAARGAVRVSVPTAPLTSRIEQFWLLLAGVGVAVLAAVAGIAFALARWISRPVRALERATRHWGDGTLPPPTTTGPPELRRLATTFHAAANRVQALLESQRSFVGHASHQLKTPLAALRLRLENLEPDVGTDGGRNLQAAIAETDRLAHLVEMLLRVARSEHGSLPRGPVVLADAVADRLFVWSPLAAERDVRLSASGAPDTQVVAVTGAVDQILDNLLSNALRAAPPGSSVRIAWQPDGGGMVALHVVDAGPGLPEEQRRQALEPFWRAPDAGKGGTGLGLALVRRLAEVGGGAAALHAAAGSGGVDAVVTFPADEPVAA</sequence>
<dbReference type="InterPro" id="IPR004358">
    <property type="entry name" value="Sig_transdc_His_kin-like_C"/>
</dbReference>
<gene>
    <name evidence="14" type="ORF">GCM10010124_22230</name>
</gene>
<dbReference type="PANTHER" id="PTHR45436:SF5">
    <property type="entry name" value="SENSOR HISTIDINE KINASE TRCS"/>
    <property type="match status" value="1"/>
</dbReference>
<reference evidence="14" key="1">
    <citation type="journal article" date="2014" name="Int. J. Syst. Evol. Microbiol.">
        <title>Complete genome sequence of Corynebacterium casei LMG S-19264T (=DSM 44701T), isolated from a smear-ripened cheese.</title>
        <authorList>
            <consortium name="US DOE Joint Genome Institute (JGI-PGF)"/>
            <person name="Walter F."/>
            <person name="Albersmeier A."/>
            <person name="Kalinowski J."/>
            <person name="Ruckert C."/>
        </authorList>
    </citation>
    <scope>NUCLEOTIDE SEQUENCE</scope>
    <source>
        <strain evidence="14">JCM 3091</strain>
    </source>
</reference>
<dbReference type="Proteomes" id="UP000662200">
    <property type="component" value="Unassembled WGS sequence"/>
</dbReference>
<dbReference type="InterPro" id="IPR050428">
    <property type="entry name" value="TCS_sensor_his_kinase"/>
</dbReference>
<evidence type="ECO:0000313" key="14">
    <source>
        <dbReference type="EMBL" id="GGK29015.1"/>
    </source>
</evidence>
<evidence type="ECO:0000256" key="3">
    <source>
        <dbReference type="ARBA" id="ARBA00012438"/>
    </source>
</evidence>
<name>A0A8J3BKJ7_9ACTN</name>
<keyword evidence="9" id="KW-0902">Two-component regulatory system</keyword>
<dbReference type="SMART" id="SM00304">
    <property type="entry name" value="HAMP"/>
    <property type="match status" value="1"/>
</dbReference>
<dbReference type="Gene3D" id="1.10.287.130">
    <property type="match status" value="1"/>
</dbReference>
<dbReference type="PANTHER" id="PTHR45436">
    <property type="entry name" value="SENSOR HISTIDINE KINASE YKOH"/>
    <property type="match status" value="1"/>
</dbReference>
<dbReference type="Gene3D" id="3.30.565.10">
    <property type="entry name" value="Histidine kinase-like ATPase, C-terminal domain"/>
    <property type="match status" value="1"/>
</dbReference>
<dbReference type="SMART" id="SM00387">
    <property type="entry name" value="HATPase_c"/>
    <property type="match status" value="1"/>
</dbReference>
<reference evidence="14" key="2">
    <citation type="submission" date="2020-09" db="EMBL/GenBank/DDBJ databases">
        <authorList>
            <person name="Sun Q."/>
            <person name="Ohkuma M."/>
        </authorList>
    </citation>
    <scope>NUCLEOTIDE SEQUENCE</scope>
    <source>
        <strain evidence="14">JCM 3091</strain>
    </source>
</reference>
<dbReference type="PRINTS" id="PR00344">
    <property type="entry name" value="BCTRLSENSOR"/>
</dbReference>
<keyword evidence="5" id="KW-0808">Transferase</keyword>
<organism evidence="14 15">
    <name type="scientific">Pilimelia terevasa</name>
    <dbReference type="NCBI Taxonomy" id="53372"/>
    <lineage>
        <taxon>Bacteria</taxon>
        <taxon>Bacillati</taxon>
        <taxon>Actinomycetota</taxon>
        <taxon>Actinomycetes</taxon>
        <taxon>Micromonosporales</taxon>
        <taxon>Micromonosporaceae</taxon>
        <taxon>Pilimelia</taxon>
    </lineage>
</organism>
<dbReference type="PROSITE" id="PS50109">
    <property type="entry name" value="HIS_KIN"/>
    <property type="match status" value="1"/>
</dbReference>
<dbReference type="InterPro" id="IPR003594">
    <property type="entry name" value="HATPase_dom"/>
</dbReference>
<keyword evidence="15" id="KW-1185">Reference proteome</keyword>
<dbReference type="InterPro" id="IPR005467">
    <property type="entry name" value="His_kinase_dom"/>
</dbReference>
<feature type="transmembrane region" description="Helical" evidence="11">
    <location>
        <begin position="162"/>
        <end position="185"/>
    </location>
</feature>
<keyword evidence="6 11" id="KW-0812">Transmembrane</keyword>
<protein>
    <recommendedName>
        <fullName evidence="3">histidine kinase</fullName>
        <ecNumber evidence="3">2.7.13.3</ecNumber>
    </recommendedName>
</protein>
<comment type="caution">
    <text evidence="14">The sequence shown here is derived from an EMBL/GenBank/DDBJ whole genome shotgun (WGS) entry which is preliminary data.</text>
</comment>
<accession>A0A8J3BKJ7</accession>
<dbReference type="AlphaFoldDB" id="A0A8J3BKJ7"/>
<comment type="subcellular location">
    <subcellularLocation>
        <location evidence="2">Cell membrane</location>
    </subcellularLocation>
</comment>
<evidence type="ECO:0000256" key="2">
    <source>
        <dbReference type="ARBA" id="ARBA00004236"/>
    </source>
</evidence>
<evidence type="ECO:0000259" key="12">
    <source>
        <dbReference type="PROSITE" id="PS50109"/>
    </source>
</evidence>
<dbReference type="Pfam" id="PF00512">
    <property type="entry name" value="HisKA"/>
    <property type="match status" value="1"/>
</dbReference>
<dbReference type="Pfam" id="PF00672">
    <property type="entry name" value="HAMP"/>
    <property type="match status" value="1"/>
</dbReference>
<dbReference type="GO" id="GO:0005886">
    <property type="term" value="C:plasma membrane"/>
    <property type="evidence" value="ECO:0007669"/>
    <property type="project" value="UniProtKB-SubCell"/>
</dbReference>
<evidence type="ECO:0000313" key="15">
    <source>
        <dbReference type="Proteomes" id="UP000662200"/>
    </source>
</evidence>
<keyword evidence="7 14" id="KW-0418">Kinase</keyword>
<dbReference type="CDD" id="cd00082">
    <property type="entry name" value="HisKA"/>
    <property type="match status" value="1"/>
</dbReference>
<dbReference type="SUPFAM" id="SSF55874">
    <property type="entry name" value="ATPase domain of HSP90 chaperone/DNA topoisomerase II/histidine kinase"/>
    <property type="match status" value="1"/>
</dbReference>
<feature type="domain" description="HAMP" evidence="13">
    <location>
        <begin position="186"/>
        <end position="237"/>
    </location>
</feature>
<evidence type="ECO:0000256" key="9">
    <source>
        <dbReference type="ARBA" id="ARBA00023012"/>
    </source>
</evidence>
<evidence type="ECO:0000256" key="1">
    <source>
        <dbReference type="ARBA" id="ARBA00000085"/>
    </source>
</evidence>
<feature type="domain" description="Histidine kinase" evidence="12">
    <location>
        <begin position="245"/>
        <end position="456"/>
    </location>
</feature>
<evidence type="ECO:0000256" key="4">
    <source>
        <dbReference type="ARBA" id="ARBA00022553"/>
    </source>
</evidence>
<dbReference type="InterPro" id="IPR036890">
    <property type="entry name" value="HATPase_C_sf"/>
</dbReference>
<keyword evidence="10 11" id="KW-0472">Membrane</keyword>
<dbReference type="EMBL" id="BMQC01000006">
    <property type="protein sequence ID" value="GGK29015.1"/>
    <property type="molecule type" value="Genomic_DNA"/>
</dbReference>
<comment type="catalytic activity">
    <reaction evidence="1">
        <text>ATP + protein L-histidine = ADP + protein N-phospho-L-histidine.</text>
        <dbReference type="EC" id="2.7.13.3"/>
    </reaction>
</comment>
<dbReference type="InterPro" id="IPR003660">
    <property type="entry name" value="HAMP_dom"/>
</dbReference>